<accession>A0ABS2U1D8</accession>
<organism evidence="2 3">
    <name type="scientific">Actinacidiphila acididurans</name>
    <dbReference type="NCBI Taxonomy" id="2784346"/>
    <lineage>
        <taxon>Bacteria</taxon>
        <taxon>Bacillati</taxon>
        <taxon>Actinomycetota</taxon>
        <taxon>Actinomycetes</taxon>
        <taxon>Kitasatosporales</taxon>
        <taxon>Streptomycetaceae</taxon>
        <taxon>Actinacidiphila</taxon>
    </lineage>
</organism>
<dbReference type="EMBL" id="JADKYB010000025">
    <property type="protein sequence ID" value="MBM9509418.1"/>
    <property type="molecule type" value="Genomic_DNA"/>
</dbReference>
<sequence length="190" mass="19612">MQSPSGPSLPHTRARTVHWISTAAALGAVVAAAALVQPADASPTAAARPPAHPAAAPDPHAVAYPLTCAPGAAVDVIAHVSGDLDGDGRPETVAVVRCHSDVGTPPSGVYVIAASAAAGGAPRIVEMLVNPKEDREITDFRLQGRTVRATVLGFSSDSTPRCCPDLRRDYSWEWRDGRYVAIPAPAANSI</sequence>
<gene>
    <name evidence="2" type="ORF">ITX44_33700</name>
</gene>
<name>A0ABS2U1D8_9ACTN</name>
<comment type="caution">
    <text evidence="2">The sequence shown here is derived from an EMBL/GenBank/DDBJ whole genome shotgun (WGS) entry which is preliminary data.</text>
</comment>
<proteinExistence type="predicted"/>
<feature type="chain" id="PRO_5046777620" description="Secreted protein" evidence="1">
    <location>
        <begin position="42"/>
        <end position="190"/>
    </location>
</feature>
<feature type="signal peptide" evidence="1">
    <location>
        <begin position="1"/>
        <end position="41"/>
    </location>
</feature>
<evidence type="ECO:0008006" key="4">
    <source>
        <dbReference type="Google" id="ProtNLM"/>
    </source>
</evidence>
<keyword evidence="1" id="KW-0732">Signal</keyword>
<protein>
    <recommendedName>
        <fullName evidence="4">Secreted protein</fullName>
    </recommendedName>
</protein>
<evidence type="ECO:0000313" key="3">
    <source>
        <dbReference type="Proteomes" id="UP000749040"/>
    </source>
</evidence>
<evidence type="ECO:0000313" key="2">
    <source>
        <dbReference type="EMBL" id="MBM9509418.1"/>
    </source>
</evidence>
<dbReference type="Proteomes" id="UP000749040">
    <property type="component" value="Unassembled WGS sequence"/>
</dbReference>
<reference evidence="2 3" key="1">
    <citation type="submission" date="2021-01" db="EMBL/GenBank/DDBJ databases">
        <title>Streptomyces acididurans sp. nov., isolated from a peat swamp forest soil.</title>
        <authorList>
            <person name="Chantavorakit T."/>
            <person name="Duangmal K."/>
        </authorList>
    </citation>
    <scope>NUCLEOTIDE SEQUENCE [LARGE SCALE GENOMIC DNA]</scope>
    <source>
        <strain evidence="2 3">KK5PA1</strain>
    </source>
</reference>
<keyword evidence="3" id="KW-1185">Reference proteome</keyword>
<evidence type="ECO:0000256" key="1">
    <source>
        <dbReference type="SAM" id="SignalP"/>
    </source>
</evidence>